<proteinExistence type="inferred from homology"/>
<feature type="binding site" evidence="6">
    <location>
        <position position="303"/>
    </location>
    <ligand>
        <name>Zn(2+)</name>
        <dbReference type="ChEBI" id="CHEBI:29105"/>
        <label>1</label>
    </ligand>
</feature>
<reference evidence="8" key="1">
    <citation type="submission" date="2021-05" db="EMBL/GenBank/DDBJ databases">
        <title>Energy efficiency and biological interactions define the core microbiome of deep oligotrophic groundwater.</title>
        <authorList>
            <person name="Mehrshad M."/>
            <person name="Lopez-Fernandez M."/>
            <person name="Bell E."/>
            <person name="Bernier-Latmani R."/>
            <person name="Bertilsson S."/>
            <person name="Dopson M."/>
        </authorList>
    </citation>
    <scope>NUCLEOTIDE SEQUENCE</scope>
    <source>
        <strain evidence="8">Modern_marine.mb.64</strain>
    </source>
</reference>
<feature type="binding site" evidence="6">
    <location>
        <position position="307"/>
    </location>
    <ligand>
        <name>substrate</name>
    </ligand>
</feature>
<dbReference type="HAMAP" id="MF_00220_B">
    <property type="entry name" value="PyrC_classI_B"/>
    <property type="match status" value="1"/>
</dbReference>
<dbReference type="AlphaFoldDB" id="A0A948W5K9"/>
<dbReference type="PANTHER" id="PTHR43668">
    <property type="entry name" value="ALLANTOINASE"/>
    <property type="match status" value="1"/>
</dbReference>
<gene>
    <name evidence="6" type="primary">pyrC</name>
    <name evidence="8" type="ORF">KJ970_02135</name>
</gene>
<evidence type="ECO:0000259" key="7">
    <source>
        <dbReference type="Pfam" id="PF12890"/>
    </source>
</evidence>
<comment type="function">
    <text evidence="1 6">Catalyzes the reversible cyclization of carbamoyl aspartate to dihydroorotate.</text>
</comment>
<sequence>MDLVGGRVVDPDGPLNRREGLRIVDGRLVEPGDQADLESDLMIDLQGGLLTPGLSDMHVHLREPGYEDAETVATGLRAAARGGFTRVACMPNTNPPVDQRSVVELLLARAREACGVHLHPVGAVTRGLKSDDLTEMAELKEAGVTAVSNDGFPVFSSRTMRRAMEYAKTFDMLIISHAEDEGLKGDGVMNEGYWSTVLGLRGIPAAAEEIAVMRDIALSRLTGCRLHIAHVSTAGSVDAIRRAKAEGVPVTAETAPHYFTLTHAALQSYDANFKMNPPLRTERDVEAILQGIVDGTLDVIATDHAPHSQEKKEVELDQASFGIIGLETSLGLVMTHLLRPGRVGAEDLVRLMSQRAAKIMGWNSGHLRAGELAELTLIDPQATWTVDPELFASKSRNCPFGGWELQGRAALTVVEGRLVHWEKSRAEADSGLLVRAL</sequence>
<dbReference type="InterPro" id="IPR024403">
    <property type="entry name" value="DHOase_cat"/>
</dbReference>
<evidence type="ECO:0000256" key="1">
    <source>
        <dbReference type="ARBA" id="ARBA00002368"/>
    </source>
</evidence>
<dbReference type="GO" id="GO:0006145">
    <property type="term" value="P:purine nucleobase catabolic process"/>
    <property type="evidence" value="ECO:0007669"/>
    <property type="project" value="TreeGrafter"/>
</dbReference>
<dbReference type="Gene3D" id="2.30.40.10">
    <property type="entry name" value="Urease, subunit C, domain 1"/>
    <property type="match status" value="1"/>
</dbReference>
<keyword evidence="4 6" id="KW-0378">Hydrolase</keyword>
<dbReference type="PROSITE" id="PS00483">
    <property type="entry name" value="DIHYDROOROTASE_2"/>
    <property type="match status" value="1"/>
</dbReference>
<dbReference type="GO" id="GO:0044205">
    <property type="term" value="P:'de novo' UMP biosynthetic process"/>
    <property type="evidence" value="ECO:0007669"/>
    <property type="project" value="UniProtKB-UniRule"/>
</dbReference>
<evidence type="ECO:0000256" key="5">
    <source>
        <dbReference type="ARBA" id="ARBA00022975"/>
    </source>
</evidence>
<evidence type="ECO:0000256" key="6">
    <source>
        <dbReference type="HAMAP-Rule" id="MF_00220"/>
    </source>
</evidence>
<dbReference type="InterPro" id="IPR004722">
    <property type="entry name" value="DHOase"/>
</dbReference>
<dbReference type="GO" id="GO:0005737">
    <property type="term" value="C:cytoplasm"/>
    <property type="evidence" value="ECO:0007669"/>
    <property type="project" value="TreeGrafter"/>
</dbReference>
<dbReference type="Pfam" id="PF12890">
    <property type="entry name" value="DHOase"/>
    <property type="match status" value="1"/>
</dbReference>
<dbReference type="GO" id="GO:0008270">
    <property type="term" value="F:zinc ion binding"/>
    <property type="evidence" value="ECO:0007669"/>
    <property type="project" value="UniProtKB-UniRule"/>
</dbReference>
<keyword evidence="5 6" id="KW-0665">Pyrimidine biosynthesis</keyword>
<comment type="catalytic activity">
    <reaction evidence="6">
        <text>(S)-dihydroorotate + H2O = N-carbamoyl-L-aspartate + H(+)</text>
        <dbReference type="Rhea" id="RHEA:24296"/>
        <dbReference type="ChEBI" id="CHEBI:15377"/>
        <dbReference type="ChEBI" id="CHEBI:15378"/>
        <dbReference type="ChEBI" id="CHEBI:30864"/>
        <dbReference type="ChEBI" id="CHEBI:32814"/>
        <dbReference type="EC" id="3.5.2.3"/>
    </reaction>
</comment>
<dbReference type="InterPro" id="IPR011059">
    <property type="entry name" value="Metal-dep_hydrolase_composite"/>
</dbReference>
<keyword evidence="6" id="KW-0862">Zinc</keyword>
<protein>
    <recommendedName>
        <fullName evidence="6">Dihydroorotase</fullName>
        <shortName evidence="6">DHOase</shortName>
        <ecNumber evidence="6">3.5.2.3</ecNumber>
    </recommendedName>
</protein>
<dbReference type="InterPro" id="IPR032466">
    <property type="entry name" value="Metal_Hydrolase"/>
</dbReference>
<feature type="binding site" evidence="6">
    <location>
        <position position="150"/>
    </location>
    <ligand>
        <name>Zn(2+)</name>
        <dbReference type="ChEBI" id="CHEBI:29105"/>
        <label>2</label>
    </ligand>
</feature>
<dbReference type="GO" id="GO:0004151">
    <property type="term" value="F:dihydroorotase activity"/>
    <property type="evidence" value="ECO:0007669"/>
    <property type="project" value="UniProtKB-UniRule"/>
</dbReference>
<dbReference type="CDD" id="cd01317">
    <property type="entry name" value="DHOase_IIa"/>
    <property type="match status" value="1"/>
</dbReference>
<feature type="binding site" evidence="6">
    <location>
        <position position="177"/>
    </location>
    <ligand>
        <name>Zn(2+)</name>
        <dbReference type="ChEBI" id="CHEBI:29105"/>
        <label>2</label>
    </ligand>
</feature>
<dbReference type="InterPro" id="IPR002195">
    <property type="entry name" value="Dihydroorotase_CS"/>
</dbReference>
<comment type="pathway">
    <text evidence="6">Pyrimidine metabolism; UMP biosynthesis via de novo pathway; (S)-dihydroorotate from bicarbonate: step 3/3.</text>
</comment>
<dbReference type="PROSITE" id="PS00482">
    <property type="entry name" value="DIHYDROOROTASE_1"/>
    <property type="match status" value="1"/>
</dbReference>
<accession>A0A948W5K9</accession>
<feature type="binding site" evidence="6">
    <location>
        <position position="230"/>
    </location>
    <ligand>
        <name>Zn(2+)</name>
        <dbReference type="ChEBI" id="CHEBI:29105"/>
        <label>2</label>
    </ligand>
</feature>
<feature type="binding site" evidence="6">
    <location>
        <begin position="60"/>
        <end position="62"/>
    </location>
    <ligand>
        <name>substrate</name>
    </ligand>
</feature>
<feature type="binding site" evidence="6">
    <location>
        <position position="92"/>
    </location>
    <ligand>
        <name>substrate</name>
    </ligand>
</feature>
<feature type="domain" description="Dihydroorotase catalytic" evidence="7">
    <location>
        <begin position="48"/>
        <end position="234"/>
    </location>
</feature>
<dbReference type="GO" id="GO:0004038">
    <property type="term" value="F:allantoinase activity"/>
    <property type="evidence" value="ECO:0007669"/>
    <property type="project" value="TreeGrafter"/>
</dbReference>
<feature type="binding site" evidence="6">
    <location>
        <position position="150"/>
    </location>
    <ligand>
        <name>Zn(2+)</name>
        <dbReference type="ChEBI" id="CHEBI:29105"/>
        <label>1</label>
    </ligand>
</feature>
<feature type="binding site" evidence="6">
    <location>
        <position position="60"/>
    </location>
    <ligand>
        <name>Zn(2+)</name>
        <dbReference type="ChEBI" id="CHEBI:29105"/>
        <label>1</label>
    </ligand>
</feature>
<dbReference type="SUPFAM" id="SSF51556">
    <property type="entry name" value="Metallo-dependent hydrolases"/>
    <property type="match status" value="1"/>
</dbReference>
<dbReference type="InterPro" id="IPR050138">
    <property type="entry name" value="DHOase/Allantoinase_Hydrolase"/>
</dbReference>
<dbReference type="SUPFAM" id="SSF51338">
    <property type="entry name" value="Composite domain of metallo-dependent hydrolases"/>
    <property type="match status" value="1"/>
</dbReference>
<keyword evidence="3 6" id="KW-0479">Metal-binding</keyword>
<evidence type="ECO:0000313" key="9">
    <source>
        <dbReference type="Proteomes" id="UP000777784"/>
    </source>
</evidence>
<dbReference type="Gene3D" id="3.20.20.140">
    <property type="entry name" value="Metal-dependent hydrolases"/>
    <property type="match status" value="1"/>
</dbReference>
<comment type="cofactor">
    <cofactor evidence="6">
        <name>Zn(2+)</name>
        <dbReference type="ChEBI" id="CHEBI:29105"/>
    </cofactor>
    <text evidence="6">Binds 2 Zn(2+) ions per subunit.</text>
</comment>
<evidence type="ECO:0000256" key="4">
    <source>
        <dbReference type="ARBA" id="ARBA00022801"/>
    </source>
</evidence>
<feature type="binding site" evidence="6">
    <location>
        <begin position="321"/>
        <end position="322"/>
    </location>
    <ligand>
        <name>substrate</name>
    </ligand>
</feature>
<evidence type="ECO:0000313" key="8">
    <source>
        <dbReference type="EMBL" id="MBU2689696.1"/>
    </source>
</evidence>
<dbReference type="PANTHER" id="PTHR43668:SF2">
    <property type="entry name" value="ALLANTOINASE"/>
    <property type="match status" value="1"/>
</dbReference>
<evidence type="ECO:0000256" key="2">
    <source>
        <dbReference type="ARBA" id="ARBA00010286"/>
    </source>
</evidence>
<feature type="binding site" evidence="6">
    <location>
        <position position="58"/>
    </location>
    <ligand>
        <name>Zn(2+)</name>
        <dbReference type="ChEBI" id="CHEBI:29105"/>
        <label>1</label>
    </ligand>
</feature>
<feature type="active site" evidence="6">
    <location>
        <position position="303"/>
    </location>
</feature>
<dbReference type="EC" id="3.5.2.3" evidence="6"/>
<feature type="binding site" evidence="6">
    <location>
        <position position="276"/>
    </location>
    <ligand>
        <name>substrate</name>
    </ligand>
</feature>
<dbReference type="NCBIfam" id="TIGR00857">
    <property type="entry name" value="pyrC_multi"/>
    <property type="match status" value="1"/>
</dbReference>
<comment type="caution">
    <text evidence="8">The sequence shown here is derived from an EMBL/GenBank/DDBJ whole genome shotgun (WGS) entry which is preliminary data.</text>
</comment>
<comment type="similarity">
    <text evidence="2 6">Belongs to the metallo-dependent hydrolases superfamily. DHOase family. Class I DHOase subfamily.</text>
</comment>
<dbReference type="EMBL" id="JAHJDP010000012">
    <property type="protein sequence ID" value="MBU2689696.1"/>
    <property type="molecule type" value="Genomic_DNA"/>
</dbReference>
<dbReference type="Proteomes" id="UP000777784">
    <property type="component" value="Unassembled WGS sequence"/>
</dbReference>
<evidence type="ECO:0000256" key="3">
    <source>
        <dbReference type="ARBA" id="ARBA00022723"/>
    </source>
</evidence>
<name>A0A948W5K9_UNCEI</name>
<organism evidence="8 9">
    <name type="scientific">Eiseniibacteriota bacterium</name>
    <dbReference type="NCBI Taxonomy" id="2212470"/>
    <lineage>
        <taxon>Bacteria</taxon>
        <taxon>Candidatus Eiseniibacteriota</taxon>
    </lineage>
</organism>